<evidence type="ECO:0000256" key="7">
    <source>
        <dbReference type="ARBA" id="ARBA00023136"/>
    </source>
</evidence>
<keyword evidence="3 8" id="KW-0813">Transport</keyword>
<dbReference type="PANTHER" id="PTHR46494">
    <property type="entry name" value="CORA FAMILY METAL ION TRANSPORTER (EUROFUNG)"/>
    <property type="match status" value="1"/>
</dbReference>
<evidence type="ECO:0000256" key="1">
    <source>
        <dbReference type="ARBA" id="ARBA00004651"/>
    </source>
</evidence>
<organism evidence="9 10">
    <name type="scientific">Nostoc flagelliforme FACHB-838</name>
    <dbReference type="NCBI Taxonomy" id="2692904"/>
    <lineage>
        <taxon>Bacteria</taxon>
        <taxon>Bacillati</taxon>
        <taxon>Cyanobacteriota</taxon>
        <taxon>Cyanophyceae</taxon>
        <taxon>Nostocales</taxon>
        <taxon>Nostocaceae</taxon>
        <taxon>Nostoc</taxon>
    </lineage>
</organism>
<reference evidence="9 10" key="1">
    <citation type="journal article" date="2020" name="ISME J.">
        <title>Comparative genomics reveals insights into cyanobacterial evolution and habitat adaptation.</title>
        <authorList>
            <person name="Chen M.Y."/>
            <person name="Teng W.K."/>
            <person name="Zhao L."/>
            <person name="Hu C.X."/>
            <person name="Zhou Y.K."/>
            <person name="Han B.P."/>
            <person name="Song L.R."/>
            <person name="Shu W.S."/>
        </authorList>
    </citation>
    <scope>NUCLEOTIDE SEQUENCE [LARGE SCALE GENOMIC DNA]</scope>
    <source>
        <strain evidence="9 10">FACHB-838</strain>
    </source>
</reference>
<dbReference type="CDD" id="cd12828">
    <property type="entry name" value="TmCorA-like_1"/>
    <property type="match status" value="1"/>
</dbReference>
<evidence type="ECO:0000256" key="3">
    <source>
        <dbReference type="ARBA" id="ARBA00022448"/>
    </source>
</evidence>
<keyword evidence="8" id="KW-0406">Ion transport</keyword>
<dbReference type="Pfam" id="PF01544">
    <property type="entry name" value="CorA"/>
    <property type="match status" value="1"/>
</dbReference>
<comment type="similarity">
    <text evidence="2 8">Belongs to the CorA metal ion transporter (MIT) (TC 1.A.35) family.</text>
</comment>
<keyword evidence="6 8" id="KW-1133">Transmembrane helix</keyword>
<dbReference type="EMBL" id="JACJSI010000430">
    <property type="protein sequence ID" value="MBD2536301.1"/>
    <property type="molecule type" value="Genomic_DNA"/>
</dbReference>
<dbReference type="Gene3D" id="1.20.58.340">
    <property type="entry name" value="Magnesium transport protein CorA, transmembrane region"/>
    <property type="match status" value="2"/>
</dbReference>
<feature type="transmembrane region" description="Helical" evidence="8">
    <location>
        <begin position="308"/>
        <end position="325"/>
    </location>
</feature>
<dbReference type="RefSeq" id="WP_190947038.1">
    <property type="nucleotide sequence ID" value="NZ_JACJSI010000430.1"/>
</dbReference>
<sequence>MAKKPFHRSRTVAKSRVNYVYSQTVSLPGTLNIEADALPSKIVLIDYNEANQTQVQLETPEECAPYLDTESVSWVDVSGLGNRDIMQRLGRVFSLPPLILEDVVNVPERPKVEDYENQLVIIARMVITNEGRTGFYSEQVSFVLGKHYLLTIQEEPERDCFECVRARIRNNKGIIRKQKADYLAYTLLDAIIDGFFPVLEVYGERIEDLEQEVIAKPSRQTLQKIYQVRRDLLTLRRATWPQRDTINALIRDGNELISEEVRIYLRDCYDHAVQIIDMVETYRELASGLMDVYLSAVSNKMNEVMKTLTVMSSIFIPLTFVAGIYGMNFNTEKSPWNMPELEWYWGYPACLAAMVAITAGLLFFFWHRGWFESFSTTKHD</sequence>
<dbReference type="Gene3D" id="3.30.460.20">
    <property type="entry name" value="CorA soluble domain-like"/>
    <property type="match status" value="1"/>
</dbReference>
<dbReference type="SUPFAM" id="SSF144083">
    <property type="entry name" value="Magnesium transport protein CorA, transmembrane region"/>
    <property type="match status" value="1"/>
</dbReference>
<comment type="function">
    <text evidence="8">Mediates influx of magnesium ions.</text>
</comment>
<gene>
    <name evidence="8 9" type="primary">corA</name>
    <name evidence="9" type="ORF">H6G97_46255</name>
</gene>
<dbReference type="SUPFAM" id="SSF143865">
    <property type="entry name" value="CorA soluble domain-like"/>
    <property type="match status" value="1"/>
</dbReference>
<evidence type="ECO:0000313" key="10">
    <source>
        <dbReference type="Proteomes" id="UP000623440"/>
    </source>
</evidence>
<dbReference type="InterPro" id="IPR004488">
    <property type="entry name" value="Mg/Co-transport_prot_CorA"/>
</dbReference>
<feature type="transmembrane region" description="Helical" evidence="8">
    <location>
        <begin position="345"/>
        <end position="366"/>
    </location>
</feature>
<dbReference type="PANTHER" id="PTHR46494:SF1">
    <property type="entry name" value="CORA FAMILY METAL ION TRANSPORTER (EUROFUNG)"/>
    <property type="match status" value="1"/>
</dbReference>
<accession>A0ABR8E3Y6</accession>
<evidence type="ECO:0000256" key="8">
    <source>
        <dbReference type="RuleBase" id="RU362010"/>
    </source>
</evidence>
<evidence type="ECO:0000256" key="6">
    <source>
        <dbReference type="ARBA" id="ARBA00022989"/>
    </source>
</evidence>
<evidence type="ECO:0000256" key="2">
    <source>
        <dbReference type="ARBA" id="ARBA00009765"/>
    </source>
</evidence>
<keyword evidence="8" id="KW-0460">Magnesium</keyword>
<evidence type="ECO:0000256" key="5">
    <source>
        <dbReference type="ARBA" id="ARBA00022692"/>
    </source>
</evidence>
<comment type="subcellular location">
    <subcellularLocation>
        <location evidence="1">Cell membrane</location>
        <topology evidence="1">Multi-pass membrane protein</topology>
    </subcellularLocation>
    <subcellularLocation>
        <location evidence="8">Membrane</location>
        <topology evidence="8">Multi-pass membrane protein</topology>
    </subcellularLocation>
</comment>
<comment type="caution">
    <text evidence="9">The sequence shown here is derived from an EMBL/GenBank/DDBJ whole genome shotgun (WGS) entry which is preliminary data.</text>
</comment>
<dbReference type="Proteomes" id="UP000623440">
    <property type="component" value="Unassembled WGS sequence"/>
</dbReference>
<proteinExistence type="inferred from homology"/>
<dbReference type="InterPro" id="IPR045861">
    <property type="entry name" value="CorA_cytoplasmic_dom"/>
</dbReference>
<name>A0ABR8E3Y6_9NOSO</name>
<protein>
    <recommendedName>
        <fullName evidence="8">Magnesium transport protein CorA</fullName>
    </recommendedName>
</protein>
<dbReference type="InterPro" id="IPR045863">
    <property type="entry name" value="CorA_TM1_TM2"/>
</dbReference>
<keyword evidence="10" id="KW-1185">Reference proteome</keyword>
<evidence type="ECO:0000313" key="9">
    <source>
        <dbReference type="EMBL" id="MBD2536301.1"/>
    </source>
</evidence>
<keyword evidence="4 8" id="KW-1003">Cell membrane</keyword>
<keyword evidence="7 8" id="KW-0472">Membrane</keyword>
<dbReference type="NCBIfam" id="TIGR00383">
    <property type="entry name" value="corA"/>
    <property type="match status" value="1"/>
</dbReference>
<evidence type="ECO:0000256" key="4">
    <source>
        <dbReference type="ARBA" id="ARBA00022475"/>
    </source>
</evidence>
<dbReference type="InterPro" id="IPR002523">
    <property type="entry name" value="MgTranspt_CorA/ZnTranspt_ZntB"/>
</dbReference>
<keyword evidence="5 8" id="KW-0812">Transmembrane</keyword>